<organism evidence="2 3">
    <name type="scientific">Hondaea fermentalgiana</name>
    <dbReference type="NCBI Taxonomy" id="2315210"/>
    <lineage>
        <taxon>Eukaryota</taxon>
        <taxon>Sar</taxon>
        <taxon>Stramenopiles</taxon>
        <taxon>Bigyra</taxon>
        <taxon>Labyrinthulomycetes</taxon>
        <taxon>Thraustochytrida</taxon>
        <taxon>Thraustochytriidae</taxon>
        <taxon>Hondaea</taxon>
    </lineage>
</organism>
<feature type="region of interest" description="Disordered" evidence="1">
    <location>
        <begin position="1"/>
        <end position="28"/>
    </location>
</feature>
<name>A0A2R5GKH2_9STRA</name>
<evidence type="ECO:0000313" key="2">
    <source>
        <dbReference type="EMBL" id="GBG30228.1"/>
    </source>
</evidence>
<proteinExistence type="predicted"/>
<dbReference type="InParanoid" id="A0A2R5GKH2"/>
<comment type="caution">
    <text evidence="2">The sequence shown here is derived from an EMBL/GenBank/DDBJ whole genome shotgun (WGS) entry which is preliminary data.</text>
</comment>
<feature type="compositionally biased region" description="Basic and acidic residues" evidence="1">
    <location>
        <begin position="1"/>
        <end position="11"/>
    </location>
</feature>
<protein>
    <submittedName>
        <fullName evidence="2">Uncharacterized protein</fullName>
    </submittedName>
</protein>
<dbReference type="AlphaFoldDB" id="A0A2R5GKH2"/>
<accession>A0A2R5GKH2</accession>
<feature type="region of interest" description="Disordered" evidence="1">
    <location>
        <begin position="45"/>
        <end position="74"/>
    </location>
</feature>
<dbReference type="EMBL" id="BEYU01000073">
    <property type="protein sequence ID" value="GBG30228.1"/>
    <property type="molecule type" value="Genomic_DNA"/>
</dbReference>
<sequence length="409" mass="45390">MMEGKENEDGMSHMVQVAPPPPPPMTQSGAPLLEAAAAAAGLVTDTSGHKRKAPGGAPGGLEEDGGHEAKRRVSRGESINLQLSCITIAVSCIDRLHRLHDELLALASGVCGLKGPLFVDPMGPTEDHNVARKIQVFLNASPATPTPTGVYNIIGFKYEIENYVAVPKLRVQRYAPYDLEQHYKEYDIDRASLCATCDAAAHFINGGLFSDRDLSALNLSKPGSKLRRYSCSRESTLWWRWLAATMKKLPKGKVKFEDREDFATAQSLLMSQCDLDPSLSRHLFGPLKRLRDSAGVKGPLSRAQLREEQDKLIFALDAWLEPVDPAAFVLDDDFLDRLHLMFKEHAPSWLEVINSSMALNNDSRNVINTRLAKVKRALLRLVAVFQQRSERELMPWARLVNETTRGSIK</sequence>
<dbReference type="Proteomes" id="UP000241890">
    <property type="component" value="Unassembled WGS sequence"/>
</dbReference>
<gene>
    <name evidence="2" type="ORF">FCC1311_064482</name>
</gene>
<keyword evidence="3" id="KW-1185">Reference proteome</keyword>
<reference evidence="2 3" key="1">
    <citation type="submission" date="2017-12" db="EMBL/GenBank/DDBJ databases">
        <title>Sequencing, de novo assembly and annotation of complete genome of a new Thraustochytrid species, strain FCC1311.</title>
        <authorList>
            <person name="Sedici K."/>
            <person name="Godart F."/>
            <person name="Aiese Cigliano R."/>
            <person name="Sanseverino W."/>
            <person name="Barakat M."/>
            <person name="Ortet P."/>
            <person name="Marechal E."/>
            <person name="Cagnac O."/>
            <person name="Amato A."/>
        </authorList>
    </citation>
    <scope>NUCLEOTIDE SEQUENCE [LARGE SCALE GENOMIC DNA]</scope>
</reference>
<evidence type="ECO:0000256" key="1">
    <source>
        <dbReference type="SAM" id="MobiDB-lite"/>
    </source>
</evidence>
<evidence type="ECO:0000313" key="3">
    <source>
        <dbReference type="Proteomes" id="UP000241890"/>
    </source>
</evidence>